<keyword evidence="2" id="KW-1185">Reference proteome</keyword>
<dbReference type="AlphaFoldDB" id="A0A2T4CFS7"/>
<reference evidence="1 2" key="1">
    <citation type="submission" date="2016-07" db="EMBL/GenBank/DDBJ databases">
        <title>Multiple horizontal gene transfer events from other fungi enriched the ability of initially mycotrophic Trichoderma (Ascomycota) to feed on dead plant biomass.</title>
        <authorList>
            <consortium name="DOE Joint Genome Institute"/>
            <person name="Aerts A."/>
            <person name="Atanasova L."/>
            <person name="Chenthamara K."/>
            <person name="Zhang J."/>
            <person name="Grujic M."/>
            <person name="Henrissat B."/>
            <person name="Kuo A."/>
            <person name="Salamov A."/>
            <person name="Lipzen A."/>
            <person name="Labutti K."/>
            <person name="Barry K."/>
            <person name="Miao Y."/>
            <person name="Rahimi M.J."/>
            <person name="Shen Q."/>
            <person name="Grigoriev I.V."/>
            <person name="Kubicek C.P."/>
            <person name="Druzhinina I.S."/>
        </authorList>
    </citation>
    <scope>NUCLEOTIDE SEQUENCE [LARGE SCALE GENOMIC DNA]</scope>
    <source>
        <strain evidence="1 2">ATCC 18648</strain>
    </source>
</reference>
<evidence type="ECO:0000313" key="2">
    <source>
        <dbReference type="Proteomes" id="UP000240760"/>
    </source>
</evidence>
<organism evidence="1 2">
    <name type="scientific">Trichoderma longibrachiatum ATCC 18648</name>
    <dbReference type="NCBI Taxonomy" id="983965"/>
    <lineage>
        <taxon>Eukaryota</taxon>
        <taxon>Fungi</taxon>
        <taxon>Dikarya</taxon>
        <taxon>Ascomycota</taxon>
        <taxon>Pezizomycotina</taxon>
        <taxon>Sordariomycetes</taxon>
        <taxon>Hypocreomycetidae</taxon>
        <taxon>Hypocreales</taxon>
        <taxon>Hypocreaceae</taxon>
        <taxon>Trichoderma</taxon>
    </lineage>
</organism>
<dbReference type="EMBL" id="KZ679127">
    <property type="protein sequence ID" value="PTB80419.1"/>
    <property type="molecule type" value="Genomic_DNA"/>
</dbReference>
<dbReference type="Proteomes" id="UP000240760">
    <property type="component" value="Unassembled WGS sequence"/>
</dbReference>
<protein>
    <submittedName>
        <fullName evidence="1">Uncharacterized protein</fullName>
    </submittedName>
</protein>
<proteinExistence type="predicted"/>
<gene>
    <name evidence="1" type="ORF">M440DRAFT_194022</name>
</gene>
<evidence type="ECO:0000313" key="1">
    <source>
        <dbReference type="EMBL" id="PTB80419.1"/>
    </source>
</evidence>
<accession>A0A2T4CFS7</accession>
<sequence length="202" mass="22704">MPLQLPERAVGYRQAVLVWHNIEDSTRRMMMTMACEDHEPQNPWLGSRGHYKFDEMGQLVCEATVFSIANGHASVVGTNGKTIYPSKVGFAVSDQPREKERQARRRGVGHQALSNGSVLEATQALFVRVTFPQTRTATVYRNEVVASCRTDGMSGGREGVLSTHMVRLDESRTSYDATRPACEIKQSDKSWKTFGIARRRRL</sequence>
<name>A0A2T4CFS7_TRILO</name>